<dbReference type="RefSeq" id="WP_331845610.1">
    <property type="nucleotide sequence ID" value="NZ_JAZHPZ010000002.1"/>
</dbReference>
<dbReference type="InterPro" id="IPR000182">
    <property type="entry name" value="GNAT_dom"/>
</dbReference>
<proteinExistence type="predicted"/>
<comment type="caution">
    <text evidence="2">The sequence shown here is derived from an EMBL/GenBank/DDBJ whole genome shotgun (WGS) entry which is preliminary data.</text>
</comment>
<dbReference type="EMBL" id="JAZHPZ010000002">
    <property type="protein sequence ID" value="MEF2965378.1"/>
    <property type="molecule type" value="Genomic_DNA"/>
</dbReference>
<dbReference type="PROSITE" id="PS51186">
    <property type="entry name" value="GNAT"/>
    <property type="match status" value="1"/>
</dbReference>
<dbReference type="SUPFAM" id="SSF55729">
    <property type="entry name" value="Acyl-CoA N-acyltransferases (Nat)"/>
    <property type="match status" value="1"/>
</dbReference>
<dbReference type="PANTHER" id="PTHR43617:SF34">
    <property type="entry name" value="PUTATIVE-RELATED"/>
    <property type="match status" value="1"/>
</dbReference>
<reference evidence="2 3" key="1">
    <citation type="submission" date="2024-02" db="EMBL/GenBank/DDBJ databases">
        <title>A nitrogen-fixing paenibacillus bacterium.</title>
        <authorList>
            <person name="Zhang W.L."/>
            <person name="Chen S.F."/>
        </authorList>
    </citation>
    <scope>NUCLEOTIDE SEQUENCE [LARGE SCALE GENOMIC DNA]</scope>
    <source>
        <strain evidence="2 3">M1</strain>
    </source>
</reference>
<dbReference type="InterPro" id="IPR050276">
    <property type="entry name" value="MshD_Acetyltransferase"/>
</dbReference>
<evidence type="ECO:0000313" key="2">
    <source>
        <dbReference type="EMBL" id="MEF2965378.1"/>
    </source>
</evidence>
<feature type="domain" description="N-acetyltransferase" evidence="1">
    <location>
        <begin position="5"/>
        <end position="161"/>
    </location>
</feature>
<dbReference type="Gene3D" id="3.40.630.30">
    <property type="match status" value="1"/>
</dbReference>
<dbReference type="Proteomes" id="UP001306950">
    <property type="component" value="Unassembled WGS sequence"/>
</dbReference>
<sequence length="161" mass="18960">MESTIEIRPLVENDDMDDLIKLSKDFFKEYESNHEFFFNIEQLNDKDIIGYFSNWFNQEDKVAYIAIDDQKIIGYITAYIMNQPDFWEIKRVGHVSGLMVDSSMRRKGIAKELMLSAVSFFKARDVKYYTLFTSSNNSKAIKFYESFGMNPLYTHYLGSIQ</sequence>
<evidence type="ECO:0000259" key="1">
    <source>
        <dbReference type="PROSITE" id="PS51186"/>
    </source>
</evidence>
<dbReference type="PANTHER" id="PTHR43617">
    <property type="entry name" value="L-AMINO ACID N-ACETYLTRANSFERASE"/>
    <property type="match status" value="1"/>
</dbReference>
<name>A0ABU7VNN8_9BACL</name>
<dbReference type="CDD" id="cd04301">
    <property type="entry name" value="NAT_SF"/>
    <property type="match status" value="1"/>
</dbReference>
<gene>
    <name evidence="2" type="ORF">V3851_05985</name>
</gene>
<dbReference type="Pfam" id="PF00583">
    <property type="entry name" value="Acetyltransf_1"/>
    <property type="match status" value="1"/>
</dbReference>
<organism evidence="2 3">
    <name type="scientific">Paenibacillus haidiansis</name>
    <dbReference type="NCBI Taxonomy" id="1574488"/>
    <lineage>
        <taxon>Bacteria</taxon>
        <taxon>Bacillati</taxon>
        <taxon>Bacillota</taxon>
        <taxon>Bacilli</taxon>
        <taxon>Bacillales</taxon>
        <taxon>Paenibacillaceae</taxon>
        <taxon>Paenibacillus</taxon>
    </lineage>
</organism>
<evidence type="ECO:0000313" key="3">
    <source>
        <dbReference type="Proteomes" id="UP001306950"/>
    </source>
</evidence>
<dbReference type="InterPro" id="IPR016181">
    <property type="entry name" value="Acyl_CoA_acyltransferase"/>
</dbReference>
<keyword evidence="3" id="KW-1185">Reference proteome</keyword>
<accession>A0ABU7VNN8</accession>
<protein>
    <submittedName>
        <fullName evidence="2">GNAT family N-acetyltransferase</fullName>
    </submittedName>
</protein>